<dbReference type="EMBL" id="RBZW01000015">
    <property type="protein sequence ID" value="THE65836.1"/>
    <property type="molecule type" value="Genomic_DNA"/>
</dbReference>
<protein>
    <recommendedName>
        <fullName evidence="3">Type II toxin-antitoxin system PemK/MazF family toxin</fullName>
    </recommendedName>
</protein>
<dbReference type="AlphaFoldDB" id="A0A4S3TNR7"/>
<organism evidence="1 2">
    <name type="scientific">Salinadaptatus halalkaliphilus</name>
    <dbReference type="NCBI Taxonomy" id="2419781"/>
    <lineage>
        <taxon>Archaea</taxon>
        <taxon>Methanobacteriati</taxon>
        <taxon>Methanobacteriota</taxon>
        <taxon>Stenosarchaea group</taxon>
        <taxon>Halobacteria</taxon>
        <taxon>Halobacteriales</taxon>
        <taxon>Natrialbaceae</taxon>
        <taxon>Salinadaptatus</taxon>
    </lineage>
</organism>
<keyword evidence="2" id="KW-1185">Reference proteome</keyword>
<sequence>MHRDPFESGDVFWAPDPYRTGDNPRPWLVLAAETIPYVGEEYICAGLTMSDLPDNIEVKNKDWVVGNDPAKTSYCSPWVLATVKHDTVAGPQGYLTDEFTREIVQQSVGYLNGDVNSKP</sequence>
<reference evidence="1 2" key="1">
    <citation type="submission" date="2018-10" db="EMBL/GenBank/DDBJ databases">
        <title>Natronolimnobius sp. XQ-INN 246 isolated from Inner Mongolia Autonomous Region of China.</title>
        <authorList>
            <person name="Xue Q."/>
        </authorList>
    </citation>
    <scope>NUCLEOTIDE SEQUENCE [LARGE SCALE GENOMIC DNA]</scope>
    <source>
        <strain evidence="1 2">XQ-INN 246</strain>
    </source>
</reference>
<proteinExistence type="predicted"/>
<evidence type="ECO:0000313" key="2">
    <source>
        <dbReference type="Proteomes" id="UP000318864"/>
    </source>
</evidence>
<gene>
    <name evidence="1" type="ORF">D8Y22_05480</name>
</gene>
<name>A0A4S3TNR7_9EURY</name>
<evidence type="ECO:0008006" key="3">
    <source>
        <dbReference type="Google" id="ProtNLM"/>
    </source>
</evidence>
<dbReference type="Proteomes" id="UP000318864">
    <property type="component" value="Unassembled WGS sequence"/>
</dbReference>
<evidence type="ECO:0000313" key="1">
    <source>
        <dbReference type="EMBL" id="THE65836.1"/>
    </source>
</evidence>
<comment type="caution">
    <text evidence="1">The sequence shown here is derived from an EMBL/GenBank/DDBJ whole genome shotgun (WGS) entry which is preliminary data.</text>
</comment>
<dbReference type="SUPFAM" id="SSF50118">
    <property type="entry name" value="Cell growth inhibitor/plasmid maintenance toxic component"/>
    <property type="match status" value="1"/>
</dbReference>
<accession>A0A4S3TNR7</accession>